<feature type="transmembrane region" description="Helical" evidence="13">
    <location>
        <begin position="338"/>
        <end position="355"/>
    </location>
</feature>
<feature type="transmembrane region" description="Helical" evidence="13">
    <location>
        <begin position="109"/>
        <end position="131"/>
    </location>
</feature>
<evidence type="ECO:0000313" key="15">
    <source>
        <dbReference type="EMBL" id="MBB4681647.1"/>
    </source>
</evidence>
<dbReference type="InterPro" id="IPR036874">
    <property type="entry name" value="Carbonic_anhydrase_sf"/>
</dbReference>
<reference evidence="15 16" key="1">
    <citation type="submission" date="2020-08" db="EMBL/GenBank/DDBJ databases">
        <title>Sequencing the genomes of 1000 actinobacteria strains.</title>
        <authorList>
            <person name="Klenk H.-P."/>
        </authorList>
    </citation>
    <scope>NUCLEOTIDE SEQUENCE [LARGE SCALE GENOMIC DNA]</scope>
    <source>
        <strain evidence="15 16">DSM 44230</strain>
    </source>
</reference>
<keyword evidence="7 13" id="KW-0472">Membrane</keyword>
<dbReference type="InterPro" id="IPR011547">
    <property type="entry name" value="SLC26A/SulP_dom"/>
</dbReference>
<comment type="cofactor">
    <cofactor evidence="11">
        <name>Zn(2+)</name>
        <dbReference type="ChEBI" id="CHEBI:29105"/>
    </cofactor>
    <text evidence="11">Binds 1 zinc ion per subunit.</text>
</comment>
<feature type="transmembrane region" description="Helical" evidence="13">
    <location>
        <begin position="42"/>
        <end position="62"/>
    </location>
</feature>
<evidence type="ECO:0000313" key="16">
    <source>
        <dbReference type="Proteomes" id="UP000533598"/>
    </source>
</evidence>
<evidence type="ECO:0000256" key="6">
    <source>
        <dbReference type="ARBA" id="ARBA00022989"/>
    </source>
</evidence>
<comment type="caution">
    <text evidence="15">The sequence shown here is derived from an EMBL/GenBank/DDBJ whole genome shotgun (WGS) entry which is preliminary data.</text>
</comment>
<keyword evidence="8 15" id="KW-0456">Lyase</keyword>
<evidence type="ECO:0000256" key="12">
    <source>
        <dbReference type="SAM" id="MobiDB-lite"/>
    </source>
</evidence>
<evidence type="ECO:0000256" key="13">
    <source>
        <dbReference type="SAM" id="Phobius"/>
    </source>
</evidence>
<evidence type="ECO:0000256" key="7">
    <source>
        <dbReference type="ARBA" id="ARBA00023136"/>
    </source>
</evidence>
<comment type="subcellular location">
    <subcellularLocation>
        <location evidence="1">Membrane</location>
        <topology evidence="1">Multi-pass membrane protein</topology>
    </subcellularLocation>
</comment>
<comment type="function">
    <text evidence="9">Catalyzes the reversible hydration of carbon dioxide to form bicarbonate.</text>
</comment>
<evidence type="ECO:0000256" key="11">
    <source>
        <dbReference type="PIRSR" id="PIRSR601765-1"/>
    </source>
</evidence>
<evidence type="ECO:0000256" key="8">
    <source>
        <dbReference type="ARBA" id="ARBA00023239"/>
    </source>
</evidence>
<sequence>MISAPRPRHRSSEHTTSSRPPVHSPPGQSGKTRLVSLLRHDLPASLVVLLTAVPLSLGIAAASGAPLMAGLIAAVVGGVVAGSLSGSPLQISGAATGLTVIVAGLVHQYGFAATAGITIAAGLLQLLLGLSKVGRAALSLSPAVVHGLLAGIGVVIAISQLHVVLGGQPQTSVLANLRDLPAQIGAHHDAAFAVGLVAIAVLLLWPRLPKVRLVPAALVAVTAATAVAWLFDLQLPRVNLPDAPLAAFTLPALPAGSASGIVLSVLLVAAVASVESLLSAVAVDRLHTGPRADLDRELVAQGVANMASGALGGLPIAGGIVRSSTNVAAGARSRASTILHGLWVAAFVLVLAGLLERIPLAALAAVLVVSGVQLVRLTHMRELWRHREFPIYAITFAGVVFLDLVQGVTLGILLALALALYRLTHATIRVSEPAEGDSRWSVTVRGSLVFLGVARLTSELRRVPERAEVLLNLHVDYLDHAAYEAIHGWCRTHERLGGTVTVNEDRDTWYHRARDSRPEQRRSLPGPLLRWFAPWSVWQHRDGEDPAVSAIPLPRDESMALDDSLLLGMHEFERSCAPLARPFFAELAANGQSPRQLFVTCADSRVVPNLITTSGPGDLFTLRNIGNLVPRHDEGPADASVGAAVEYAVDVLKVASIVVCGHSDCGAMKAGLSGGVRSGSRLAEWLRHIQPSLIRFHAVDEDTDLAVHDRLSVANVVQQLDNLLTFPLVREAVQDGRLNLVGMFFDIAGPRMYLVDQQSGRLTPITSGATT</sequence>
<name>A0A7W7CIK6_9PSEU</name>
<feature type="transmembrane region" description="Helical" evidence="13">
    <location>
        <begin position="143"/>
        <end position="165"/>
    </location>
</feature>
<dbReference type="GO" id="GO:0004089">
    <property type="term" value="F:carbonate dehydratase activity"/>
    <property type="evidence" value="ECO:0007669"/>
    <property type="project" value="UniProtKB-EC"/>
</dbReference>
<dbReference type="EC" id="4.2.1.1" evidence="3"/>
<feature type="binding site" evidence="11">
    <location>
        <position position="601"/>
    </location>
    <ligand>
        <name>Zn(2+)</name>
        <dbReference type="ChEBI" id="CHEBI:29105"/>
    </ligand>
</feature>
<dbReference type="PROSITE" id="PS00704">
    <property type="entry name" value="PROK_CO2_ANHYDRASE_1"/>
    <property type="match status" value="1"/>
</dbReference>
<keyword evidence="4 13" id="KW-0812">Transmembrane</keyword>
<accession>A0A7W7CIK6</accession>
<keyword evidence="6 13" id="KW-1133">Transmembrane helix</keyword>
<evidence type="ECO:0000256" key="4">
    <source>
        <dbReference type="ARBA" id="ARBA00022692"/>
    </source>
</evidence>
<feature type="transmembrane region" description="Helical" evidence="13">
    <location>
        <begin position="391"/>
        <end position="421"/>
    </location>
</feature>
<dbReference type="Proteomes" id="UP000533598">
    <property type="component" value="Unassembled WGS sequence"/>
</dbReference>
<keyword evidence="11" id="KW-0479">Metal-binding</keyword>
<dbReference type="PANTHER" id="PTHR11814">
    <property type="entry name" value="SULFATE TRANSPORTER"/>
    <property type="match status" value="1"/>
</dbReference>
<dbReference type="PROSITE" id="PS00705">
    <property type="entry name" value="PROK_CO2_ANHYDRASE_2"/>
    <property type="match status" value="1"/>
</dbReference>
<feature type="region of interest" description="Disordered" evidence="12">
    <location>
        <begin position="1"/>
        <end position="30"/>
    </location>
</feature>
<dbReference type="Pfam" id="PF00916">
    <property type="entry name" value="Sulfate_transp"/>
    <property type="match status" value="1"/>
</dbReference>
<dbReference type="SMART" id="SM00947">
    <property type="entry name" value="Pro_CA"/>
    <property type="match status" value="1"/>
</dbReference>
<gene>
    <name evidence="15" type="ORF">HNR67_007765</name>
</gene>
<comment type="catalytic activity">
    <reaction evidence="10">
        <text>hydrogencarbonate + H(+) = CO2 + H2O</text>
        <dbReference type="Rhea" id="RHEA:10748"/>
        <dbReference type="ChEBI" id="CHEBI:15377"/>
        <dbReference type="ChEBI" id="CHEBI:15378"/>
        <dbReference type="ChEBI" id="CHEBI:16526"/>
        <dbReference type="ChEBI" id="CHEBI:17544"/>
        <dbReference type="EC" id="4.2.1.1"/>
    </reaction>
</comment>
<dbReference type="GO" id="GO:0055085">
    <property type="term" value="P:transmembrane transport"/>
    <property type="evidence" value="ECO:0007669"/>
    <property type="project" value="InterPro"/>
</dbReference>
<proteinExistence type="inferred from homology"/>
<feature type="transmembrane region" description="Helical" evidence="13">
    <location>
        <begin position="213"/>
        <end position="231"/>
    </location>
</feature>
<keyword evidence="5 11" id="KW-0862">Zinc</keyword>
<keyword evidence="16" id="KW-1185">Reference proteome</keyword>
<dbReference type="GO" id="GO:0015976">
    <property type="term" value="P:carbon utilization"/>
    <property type="evidence" value="ECO:0007669"/>
    <property type="project" value="InterPro"/>
</dbReference>
<dbReference type="RefSeq" id="WP_185008376.1">
    <property type="nucleotide sequence ID" value="NZ_BAAAUI010000014.1"/>
</dbReference>
<dbReference type="InterPro" id="IPR001765">
    <property type="entry name" value="Carbonic_anhydrase"/>
</dbReference>
<protein>
    <recommendedName>
        <fullName evidence="3">carbonic anhydrase</fullName>
        <ecNumber evidence="3">4.2.1.1</ecNumber>
    </recommendedName>
</protein>
<feature type="transmembrane region" description="Helical" evidence="13">
    <location>
        <begin position="185"/>
        <end position="206"/>
    </location>
</feature>
<feature type="binding site" evidence="11">
    <location>
        <position position="603"/>
    </location>
    <ligand>
        <name>Zn(2+)</name>
        <dbReference type="ChEBI" id="CHEBI:29105"/>
    </ligand>
</feature>
<dbReference type="SUPFAM" id="SSF53056">
    <property type="entry name" value="beta-carbonic anhydrase, cab"/>
    <property type="match status" value="1"/>
</dbReference>
<organism evidence="15 16">
    <name type="scientific">Crossiella cryophila</name>
    <dbReference type="NCBI Taxonomy" id="43355"/>
    <lineage>
        <taxon>Bacteria</taxon>
        <taxon>Bacillati</taxon>
        <taxon>Actinomycetota</taxon>
        <taxon>Actinomycetes</taxon>
        <taxon>Pseudonocardiales</taxon>
        <taxon>Pseudonocardiaceae</taxon>
        <taxon>Crossiella</taxon>
    </lineage>
</organism>
<evidence type="ECO:0000256" key="1">
    <source>
        <dbReference type="ARBA" id="ARBA00004141"/>
    </source>
</evidence>
<feature type="domain" description="SLC26A/SulP transporter" evidence="14">
    <location>
        <begin position="38"/>
        <end position="392"/>
    </location>
</feature>
<evidence type="ECO:0000256" key="3">
    <source>
        <dbReference type="ARBA" id="ARBA00012925"/>
    </source>
</evidence>
<evidence type="ECO:0000256" key="10">
    <source>
        <dbReference type="ARBA" id="ARBA00048348"/>
    </source>
</evidence>
<evidence type="ECO:0000259" key="14">
    <source>
        <dbReference type="Pfam" id="PF00916"/>
    </source>
</evidence>
<comment type="similarity">
    <text evidence="2">Belongs to the beta-class carbonic anhydrase family.</text>
</comment>
<dbReference type="GO" id="GO:0008270">
    <property type="term" value="F:zinc ion binding"/>
    <property type="evidence" value="ECO:0007669"/>
    <property type="project" value="InterPro"/>
</dbReference>
<dbReference type="Gene3D" id="3.40.1050.10">
    <property type="entry name" value="Carbonic anhydrase"/>
    <property type="match status" value="1"/>
</dbReference>
<dbReference type="EMBL" id="JACHMH010000001">
    <property type="protein sequence ID" value="MBB4681647.1"/>
    <property type="molecule type" value="Genomic_DNA"/>
</dbReference>
<feature type="transmembrane region" description="Helical" evidence="13">
    <location>
        <begin position="69"/>
        <end position="89"/>
    </location>
</feature>
<evidence type="ECO:0000256" key="2">
    <source>
        <dbReference type="ARBA" id="ARBA00006217"/>
    </source>
</evidence>
<evidence type="ECO:0000256" key="5">
    <source>
        <dbReference type="ARBA" id="ARBA00022833"/>
    </source>
</evidence>
<dbReference type="AlphaFoldDB" id="A0A7W7CIK6"/>
<dbReference type="Pfam" id="PF00484">
    <property type="entry name" value="Pro_CA"/>
    <property type="match status" value="1"/>
</dbReference>
<feature type="binding site" evidence="11">
    <location>
        <position position="665"/>
    </location>
    <ligand>
        <name>Zn(2+)</name>
        <dbReference type="ChEBI" id="CHEBI:29105"/>
    </ligand>
</feature>
<dbReference type="InterPro" id="IPR001902">
    <property type="entry name" value="SLC26A/SulP_fam"/>
</dbReference>
<evidence type="ECO:0000256" key="9">
    <source>
        <dbReference type="ARBA" id="ARBA00024993"/>
    </source>
</evidence>
<dbReference type="InterPro" id="IPR015892">
    <property type="entry name" value="Carbonic_anhydrase_CS"/>
</dbReference>
<dbReference type="GO" id="GO:0016020">
    <property type="term" value="C:membrane"/>
    <property type="evidence" value="ECO:0007669"/>
    <property type="project" value="UniProtKB-SubCell"/>
</dbReference>
<feature type="binding site" evidence="11">
    <location>
        <position position="662"/>
    </location>
    <ligand>
        <name>Zn(2+)</name>
        <dbReference type="ChEBI" id="CHEBI:29105"/>
    </ligand>
</feature>
<feature type="transmembrane region" description="Helical" evidence="13">
    <location>
        <begin position="361"/>
        <end position="379"/>
    </location>
</feature>
<feature type="compositionally biased region" description="Basic residues" evidence="12">
    <location>
        <begin position="1"/>
        <end position="11"/>
    </location>
</feature>